<dbReference type="SMART" id="SM00368">
    <property type="entry name" value="LRR_RI"/>
    <property type="match status" value="13"/>
</dbReference>
<comment type="subcellular location">
    <subcellularLocation>
        <location evidence="1">Cytoplasm</location>
    </subcellularLocation>
</comment>
<sequence length="584" mass="63828">MNHCPLITNVALMNNTFLQNHLCVYLPTYTVQLYQAVRAPQRTVGQNVHSQTLLEEAEPNPQPHHVNVTAWAARPRNTCQGDARGPRQDHHSARPPRRSWETRYSSQGEPARAPREAPPRRPGPAPPPDPTRQQDRVQPGHAPVGNGLSLSLSVAWRLDDCGLTEMRCKDISSALQANPSLTELSLCTNELGDAGVHLVLQGLQSPTCKIRKLSLQNCCLTKTGCGVLPDMLRSMPTLRELYLNDNPLGDAGLQLLCSGLLDPQCHLEKLQVEYCNLTAASCESLASALRAKRHFKELAVSNNELGEAGVRVLCRGLVDSACQLEVLKLENCGLTSASCEDLCGVVASKPSLQELDLGDNKLGDQGIATLCPRLLHPSCQIRVLWLWDCDITTAGCRDLCRVLRAKESLKEMSLAGNALGDEGARLLCESLLEPACQLQSLWVKSCSFTAASCQHFSSMLTRNTCLVELQLSNNKLGDCGVQQLCQGLSQPGAALQVLWLGDCDVANSGCASLASVLLVNRSLRELDLSNNCMGEEGILRLMESVEQPGCVLEQLVLYDIYWSEEMDNSLRALEGRKPSLRVIF</sequence>
<dbReference type="InterPro" id="IPR050637">
    <property type="entry name" value="NLRP_innate_immun_reg"/>
</dbReference>
<organism evidence="5 6">
    <name type="scientific">Ailuropoda melanoleuca</name>
    <name type="common">Giant panda</name>
    <dbReference type="NCBI Taxonomy" id="9646"/>
    <lineage>
        <taxon>Eukaryota</taxon>
        <taxon>Metazoa</taxon>
        <taxon>Chordata</taxon>
        <taxon>Craniata</taxon>
        <taxon>Vertebrata</taxon>
        <taxon>Euteleostomi</taxon>
        <taxon>Mammalia</taxon>
        <taxon>Eutheria</taxon>
        <taxon>Laurasiatheria</taxon>
        <taxon>Carnivora</taxon>
        <taxon>Caniformia</taxon>
        <taxon>Ursidae</taxon>
        <taxon>Ailuropoda</taxon>
    </lineage>
</organism>
<evidence type="ECO:0000256" key="3">
    <source>
        <dbReference type="ARBA" id="ARBA00022737"/>
    </source>
</evidence>
<keyword evidence="6" id="KW-1185">Reference proteome</keyword>
<dbReference type="GO" id="GO:0005654">
    <property type="term" value="C:nucleoplasm"/>
    <property type="evidence" value="ECO:0007669"/>
    <property type="project" value="Ensembl"/>
</dbReference>
<dbReference type="PANTHER" id="PTHR45690">
    <property type="entry name" value="NACHT, LRR AND PYD DOMAINS-CONTAINING PROTEIN 12"/>
    <property type="match status" value="1"/>
</dbReference>
<dbReference type="GO" id="GO:0008428">
    <property type="term" value="F:ribonuclease inhibitor activity"/>
    <property type="evidence" value="ECO:0007669"/>
    <property type="project" value="Ensembl"/>
</dbReference>
<dbReference type="InParanoid" id="A0A7N5KQ77"/>
<dbReference type="GO" id="GO:0032055">
    <property type="term" value="P:negative regulation of translation in response to stress"/>
    <property type="evidence" value="ECO:0007669"/>
    <property type="project" value="Ensembl"/>
</dbReference>
<dbReference type="GO" id="GO:0002181">
    <property type="term" value="P:cytoplasmic translation"/>
    <property type="evidence" value="ECO:0007669"/>
    <property type="project" value="Ensembl"/>
</dbReference>
<evidence type="ECO:0000256" key="4">
    <source>
        <dbReference type="SAM" id="MobiDB-lite"/>
    </source>
</evidence>
<dbReference type="AlphaFoldDB" id="A0A7N5KQ77"/>
<dbReference type="GO" id="GO:0032311">
    <property type="term" value="C:angiogenin-PRI complex"/>
    <property type="evidence" value="ECO:0007669"/>
    <property type="project" value="Ensembl"/>
</dbReference>
<dbReference type="PANTHER" id="PTHR45690:SF19">
    <property type="entry name" value="NACHT, LRR AND PYD DOMAINS-CONTAINING PROTEIN 3"/>
    <property type="match status" value="1"/>
</dbReference>
<accession>A0A7N5KQ77</accession>
<dbReference type="InterPro" id="IPR001611">
    <property type="entry name" value="Leu-rich_rpt"/>
</dbReference>
<name>A0A7N5KQ77_AILME</name>
<reference evidence="5" key="3">
    <citation type="submission" date="2025-09" db="UniProtKB">
        <authorList>
            <consortium name="Ensembl"/>
        </authorList>
    </citation>
    <scope>IDENTIFICATION</scope>
</reference>
<proteinExistence type="predicted"/>
<evidence type="ECO:0000256" key="1">
    <source>
        <dbReference type="ARBA" id="ARBA00004496"/>
    </source>
</evidence>
<protein>
    <submittedName>
        <fullName evidence="5">Ribonuclease/angiogenin inhibitor 1</fullName>
    </submittedName>
</protein>
<reference evidence="5" key="2">
    <citation type="submission" date="2025-08" db="UniProtKB">
        <authorList>
            <consortium name="Ensembl"/>
        </authorList>
    </citation>
    <scope>IDENTIFICATION</scope>
</reference>
<dbReference type="GO" id="GO:0036416">
    <property type="term" value="P:tRNA stabilization"/>
    <property type="evidence" value="ECO:0007669"/>
    <property type="project" value="Ensembl"/>
</dbReference>
<dbReference type="InterPro" id="IPR032675">
    <property type="entry name" value="LRR_dom_sf"/>
</dbReference>
<dbReference type="Proteomes" id="UP000008912">
    <property type="component" value="Unassembled WGS sequence"/>
</dbReference>
<dbReference type="CDD" id="cd00116">
    <property type="entry name" value="LRR_RI"/>
    <property type="match status" value="1"/>
</dbReference>
<dbReference type="GO" id="GO:0045765">
    <property type="term" value="P:regulation of angiogenesis"/>
    <property type="evidence" value="ECO:0007669"/>
    <property type="project" value="Ensembl"/>
</dbReference>
<dbReference type="GO" id="GO:0005829">
    <property type="term" value="C:cytosol"/>
    <property type="evidence" value="ECO:0007669"/>
    <property type="project" value="Ensembl"/>
</dbReference>
<feature type="region of interest" description="Disordered" evidence="4">
    <location>
        <begin position="77"/>
        <end position="146"/>
    </location>
</feature>
<dbReference type="Pfam" id="PF13516">
    <property type="entry name" value="LRR_6"/>
    <property type="match status" value="7"/>
</dbReference>
<reference evidence="5 6" key="1">
    <citation type="journal article" date="2010" name="Nature">
        <title>The sequence and de novo assembly of the giant panda genome.</title>
        <authorList>
            <person name="Li R."/>
            <person name="Fan W."/>
            <person name="Tian G."/>
            <person name="Zhu H."/>
            <person name="He L."/>
            <person name="Cai J."/>
            <person name="Huang Q."/>
            <person name="Cai Q."/>
            <person name="Li B."/>
            <person name="Bai Y."/>
            <person name="Zhang Z."/>
            <person name="Zhang Y."/>
            <person name="Wang W."/>
            <person name="Li J."/>
            <person name="Wei F."/>
            <person name="Li H."/>
            <person name="Jian M."/>
            <person name="Li J."/>
            <person name="Zhang Z."/>
            <person name="Nielsen R."/>
            <person name="Li D."/>
            <person name="Gu W."/>
            <person name="Yang Z."/>
            <person name="Xuan Z."/>
            <person name="Ryder O.A."/>
            <person name="Leung F.C."/>
            <person name="Zhou Y."/>
            <person name="Cao J."/>
            <person name="Sun X."/>
            <person name="Fu Y."/>
            <person name="Fang X."/>
            <person name="Guo X."/>
            <person name="Wang B."/>
            <person name="Hou R."/>
            <person name="Shen F."/>
            <person name="Mu B."/>
            <person name="Ni P."/>
            <person name="Lin R."/>
            <person name="Qian W."/>
            <person name="Wang G."/>
            <person name="Yu C."/>
            <person name="Nie W."/>
            <person name="Wang J."/>
            <person name="Wu Z."/>
            <person name="Liang H."/>
            <person name="Min J."/>
            <person name="Wu Q."/>
            <person name="Cheng S."/>
            <person name="Ruan J."/>
            <person name="Wang M."/>
            <person name="Shi Z."/>
            <person name="Wen M."/>
            <person name="Liu B."/>
            <person name="Ren X."/>
            <person name="Zheng H."/>
            <person name="Dong D."/>
            <person name="Cook K."/>
            <person name="Shan G."/>
            <person name="Zhang H."/>
            <person name="Kosiol C."/>
            <person name="Xie X."/>
            <person name="Lu Z."/>
            <person name="Zheng H."/>
            <person name="Li Y."/>
            <person name="Steiner C.C."/>
            <person name="Lam T.T."/>
            <person name="Lin S."/>
            <person name="Zhang Q."/>
            <person name="Li G."/>
            <person name="Tian J."/>
            <person name="Gong T."/>
            <person name="Liu H."/>
            <person name="Zhang D."/>
            <person name="Fang L."/>
            <person name="Ye C."/>
            <person name="Zhang J."/>
            <person name="Hu W."/>
            <person name="Xu A."/>
            <person name="Ren Y."/>
            <person name="Zhang G."/>
            <person name="Bruford M.W."/>
            <person name="Li Q."/>
            <person name="Ma L."/>
            <person name="Guo Y."/>
            <person name="An N."/>
            <person name="Hu Y."/>
            <person name="Zheng Y."/>
            <person name="Shi Y."/>
            <person name="Li Z."/>
            <person name="Liu Q."/>
            <person name="Chen Y."/>
            <person name="Zhao J."/>
            <person name="Qu N."/>
            <person name="Zhao S."/>
            <person name="Tian F."/>
            <person name="Wang X."/>
            <person name="Wang H."/>
            <person name="Xu L."/>
            <person name="Liu X."/>
            <person name="Vinar T."/>
            <person name="Wang Y."/>
            <person name="Lam T.W."/>
            <person name="Yiu S.M."/>
            <person name="Liu S."/>
            <person name="Zhang H."/>
            <person name="Li D."/>
            <person name="Huang Y."/>
            <person name="Wang X."/>
            <person name="Yang G."/>
            <person name="Jiang Z."/>
            <person name="Wang J."/>
            <person name="Qin N."/>
            <person name="Li L."/>
            <person name="Li J."/>
            <person name="Bolund L."/>
            <person name="Kristiansen K."/>
            <person name="Wong G.K."/>
            <person name="Olson M."/>
            <person name="Zhang X."/>
            <person name="Li S."/>
            <person name="Yang H."/>
            <person name="Wang J."/>
            <person name="Wang J."/>
        </authorList>
    </citation>
    <scope>NUCLEOTIDE SEQUENCE [LARGE SCALE GENOMIC DNA]</scope>
</reference>
<gene>
    <name evidence="5" type="primary">RNH1</name>
</gene>
<dbReference type="GeneTree" id="ENSGT00940000161492"/>
<feature type="compositionally biased region" description="Pro residues" evidence="4">
    <location>
        <begin position="120"/>
        <end position="130"/>
    </location>
</feature>
<keyword evidence="3" id="KW-0677">Repeat</keyword>
<dbReference type="SUPFAM" id="SSF52047">
    <property type="entry name" value="RNI-like"/>
    <property type="match status" value="2"/>
</dbReference>
<evidence type="ECO:0000256" key="2">
    <source>
        <dbReference type="ARBA" id="ARBA00022490"/>
    </source>
</evidence>
<evidence type="ECO:0000313" key="6">
    <source>
        <dbReference type="Proteomes" id="UP000008912"/>
    </source>
</evidence>
<dbReference type="Ensembl" id="ENSAMET00000041800.1">
    <property type="protein sequence ID" value="ENSAMEP00000043134.1"/>
    <property type="gene ID" value="ENSAMEG00000010466.2"/>
</dbReference>
<keyword evidence="2" id="KW-0963">Cytoplasm</keyword>
<dbReference type="Gene3D" id="3.80.10.10">
    <property type="entry name" value="Ribonuclease Inhibitor"/>
    <property type="match status" value="1"/>
</dbReference>
<evidence type="ECO:0000313" key="5">
    <source>
        <dbReference type="Ensembl" id="ENSAMEP00000043134.1"/>
    </source>
</evidence>